<dbReference type="AlphaFoldDB" id="A0A4Z2ELF1"/>
<name>A0A4Z2ELF1_9TELE</name>
<evidence type="ECO:0000313" key="2">
    <source>
        <dbReference type="Proteomes" id="UP000314294"/>
    </source>
</evidence>
<sequence>MEVFNAASRENKDPDIGVVIILIFPCYNPVVTNKISSLCGCSGPALNRRAEQNLSPSSGLLAGRQTLI</sequence>
<proteinExistence type="predicted"/>
<organism evidence="1 2">
    <name type="scientific">Liparis tanakae</name>
    <name type="common">Tanaka's snailfish</name>
    <dbReference type="NCBI Taxonomy" id="230148"/>
    <lineage>
        <taxon>Eukaryota</taxon>
        <taxon>Metazoa</taxon>
        <taxon>Chordata</taxon>
        <taxon>Craniata</taxon>
        <taxon>Vertebrata</taxon>
        <taxon>Euteleostomi</taxon>
        <taxon>Actinopterygii</taxon>
        <taxon>Neopterygii</taxon>
        <taxon>Teleostei</taxon>
        <taxon>Neoteleostei</taxon>
        <taxon>Acanthomorphata</taxon>
        <taxon>Eupercaria</taxon>
        <taxon>Perciformes</taxon>
        <taxon>Cottioidei</taxon>
        <taxon>Cottales</taxon>
        <taxon>Liparidae</taxon>
        <taxon>Liparis</taxon>
    </lineage>
</organism>
<evidence type="ECO:0000313" key="1">
    <source>
        <dbReference type="EMBL" id="TNN29787.1"/>
    </source>
</evidence>
<keyword evidence="2" id="KW-1185">Reference proteome</keyword>
<gene>
    <name evidence="1" type="ORF">EYF80_060065</name>
</gene>
<reference evidence="1 2" key="1">
    <citation type="submission" date="2019-03" db="EMBL/GenBank/DDBJ databases">
        <title>First draft genome of Liparis tanakae, snailfish: a comprehensive survey of snailfish specific genes.</title>
        <authorList>
            <person name="Kim W."/>
            <person name="Song I."/>
            <person name="Jeong J.-H."/>
            <person name="Kim D."/>
            <person name="Kim S."/>
            <person name="Ryu S."/>
            <person name="Song J.Y."/>
            <person name="Lee S.K."/>
        </authorList>
    </citation>
    <scope>NUCLEOTIDE SEQUENCE [LARGE SCALE GENOMIC DNA]</scope>
    <source>
        <tissue evidence="1">Muscle</tissue>
    </source>
</reference>
<dbReference type="EMBL" id="SRLO01005209">
    <property type="protein sequence ID" value="TNN29787.1"/>
    <property type="molecule type" value="Genomic_DNA"/>
</dbReference>
<accession>A0A4Z2ELF1</accession>
<protein>
    <submittedName>
        <fullName evidence="1">Uncharacterized protein</fullName>
    </submittedName>
</protein>
<dbReference type="Proteomes" id="UP000314294">
    <property type="component" value="Unassembled WGS sequence"/>
</dbReference>
<comment type="caution">
    <text evidence="1">The sequence shown here is derived from an EMBL/GenBank/DDBJ whole genome shotgun (WGS) entry which is preliminary data.</text>
</comment>